<proteinExistence type="predicted"/>
<evidence type="ECO:0000313" key="1">
    <source>
        <dbReference type="EMBL" id="RPF71063.1"/>
    </source>
</evidence>
<dbReference type="AlphaFoldDB" id="A0A3N5CPW7"/>
<organism evidence="1 2">
    <name type="scientific">Aurantiacibacter spongiae</name>
    <dbReference type="NCBI Taxonomy" id="2488860"/>
    <lineage>
        <taxon>Bacteria</taxon>
        <taxon>Pseudomonadati</taxon>
        <taxon>Pseudomonadota</taxon>
        <taxon>Alphaproteobacteria</taxon>
        <taxon>Sphingomonadales</taxon>
        <taxon>Erythrobacteraceae</taxon>
        <taxon>Aurantiacibacter</taxon>
    </lineage>
</organism>
<reference evidence="1 2" key="1">
    <citation type="submission" date="2018-11" db="EMBL/GenBank/DDBJ databases">
        <title>Erythrobacter spongiae sp. nov., isolated from a marine sponge.</title>
        <authorList>
            <person name="Zhuang L."/>
            <person name="Luo L."/>
        </authorList>
    </citation>
    <scope>NUCLEOTIDE SEQUENCE [LARGE SCALE GENOMIC DNA]</scope>
    <source>
        <strain evidence="1 2">HN-E23</strain>
    </source>
</reference>
<evidence type="ECO:0000313" key="2">
    <source>
        <dbReference type="Proteomes" id="UP000275232"/>
    </source>
</evidence>
<dbReference type="RefSeq" id="WP_123879148.1">
    <property type="nucleotide sequence ID" value="NZ_RPFZ01000001.1"/>
</dbReference>
<dbReference type="EMBL" id="RPFZ01000001">
    <property type="protein sequence ID" value="RPF71063.1"/>
    <property type="molecule type" value="Genomic_DNA"/>
</dbReference>
<protein>
    <submittedName>
        <fullName evidence="1">Uncharacterized protein</fullName>
    </submittedName>
</protein>
<accession>A0A3N5CPW7</accession>
<name>A0A3N5CPW7_9SPHN</name>
<gene>
    <name evidence="1" type="ORF">EG799_05125</name>
</gene>
<comment type="caution">
    <text evidence="1">The sequence shown here is derived from an EMBL/GenBank/DDBJ whole genome shotgun (WGS) entry which is preliminary data.</text>
</comment>
<dbReference type="OrthoDB" id="264813at2"/>
<dbReference type="Proteomes" id="UP000275232">
    <property type="component" value="Unassembled WGS sequence"/>
</dbReference>
<sequence length="165" mass="17595">MANSGSTMERLFVLFASVAAGGLLGGLGVSPFPQIAEGARTTVEAARGALADRPDILLPIRYSGSGLVANDPARSQSGLTLVQGLLPGGPQVRLLDHDGNELHRWDVDFFRIWPDADGIIPTRRIPVSKNNYVTQGMWPMRDGSLIVNLTGLGSARIDACSNTVW</sequence>
<keyword evidence="2" id="KW-1185">Reference proteome</keyword>